<evidence type="ECO:0000256" key="5">
    <source>
        <dbReference type="ARBA" id="ARBA00022729"/>
    </source>
</evidence>
<keyword evidence="19" id="KW-1185">Reference proteome</keyword>
<evidence type="ECO:0000256" key="15">
    <source>
        <dbReference type="ARBA" id="ARBA00035715"/>
    </source>
</evidence>
<evidence type="ECO:0000256" key="17">
    <source>
        <dbReference type="SAM" id="Phobius"/>
    </source>
</evidence>
<keyword evidence="11" id="KW-0458">Lysosome</keyword>
<keyword evidence="6" id="KW-0967">Endosome</keyword>
<dbReference type="GO" id="GO:0005765">
    <property type="term" value="C:lysosomal membrane"/>
    <property type="evidence" value="ECO:0007669"/>
    <property type="project" value="UniProtKB-SubCell"/>
</dbReference>
<name>A0A553QGX2_9TELE</name>
<evidence type="ECO:0000256" key="12">
    <source>
        <dbReference type="ARBA" id="ARBA00023329"/>
    </source>
</evidence>
<dbReference type="Proteomes" id="UP000316079">
    <property type="component" value="Unassembled WGS sequence"/>
</dbReference>
<evidence type="ECO:0000256" key="8">
    <source>
        <dbReference type="ARBA" id="ARBA00023015"/>
    </source>
</evidence>
<dbReference type="PANTHER" id="PTHR14971:SF2">
    <property type="entry name" value="VESICULAR, OVEREXPRESSED IN CANCER, PROSURVIVAL PROTEIN 1"/>
    <property type="match status" value="1"/>
</dbReference>
<accession>A0A553QGX2</accession>
<evidence type="ECO:0000256" key="2">
    <source>
        <dbReference type="ARBA" id="ARBA00004363"/>
    </source>
</evidence>
<evidence type="ECO:0000313" key="18">
    <source>
        <dbReference type="EMBL" id="TRY89167.1"/>
    </source>
</evidence>
<evidence type="ECO:0000256" key="11">
    <source>
        <dbReference type="ARBA" id="ARBA00023228"/>
    </source>
</evidence>
<dbReference type="AlphaFoldDB" id="A0A553QGX2"/>
<protein>
    <recommendedName>
        <fullName evidence="14">WW domain binding protein VOPP1</fullName>
    </recommendedName>
    <alternativeName>
        <fullName evidence="15">Vesicular, overexpressed in cancer, prosurvival protein 1</fullName>
    </alternativeName>
</protein>
<evidence type="ECO:0000256" key="4">
    <source>
        <dbReference type="ARBA" id="ARBA00022692"/>
    </source>
</evidence>
<dbReference type="InterPro" id="IPR026229">
    <property type="entry name" value="VOPP1"/>
</dbReference>
<dbReference type="GO" id="GO:0031902">
    <property type="term" value="C:late endosome membrane"/>
    <property type="evidence" value="ECO:0007669"/>
    <property type="project" value="UniProtKB-SubCell"/>
</dbReference>
<dbReference type="OrthoDB" id="10256829at2759"/>
<dbReference type="STRING" id="623744.A0A553QGX2"/>
<evidence type="ECO:0000256" key="9">
    <source>
        <dbReference type="ARBA" id="ARBA00023136"/>
    </source>
</evidence>
<evidence type="ECO:0000256" key="1">
    <source>
        <dbReference type="ARBA" id="ARBA00004358"/>
    </source>
</evidence>
<feature type="compositionally biased region" description="Basic and acidic residues" evidence="16">
    <location>
        <begin position="173"/>
        <end position="184"/>
    </location>
</feature>
<keyword evidence="10" id="KW-0804">Transcription</keyword>
<keyword evidence="4 17" id="KW-0812">Transmembrane</keyword>
<comment type="caution">
    <text evidence="18">The sequence shown here is derived from an EMBL/GenBank/DDBJ whole genome shotgun (WGS) entry which is preliminary data.</text>
</comment>
<dbReference type="PANTHER" id="PTHR14971">
    <property type="entry name" value="VESICULAR, OVEREXPRESSED IN CANCER, PROSURVIVAL PROTEIN 1"/>
    <property type="match status" value="1"/>
</dbReference>
<keyword evidence="7 17" id="KW-1133">Transmembrane helix</keyword>
<sequence length="184" mass="20489">MRARARAVRQIAGEPQEMKRRSFCRSIDQQSPSPGFWAPTSTLNTAVSQLPVVRGLLRDALLRQSTLRAETLVLLVRNALLLLMLALLFCCGAGFCIRRRIFSSALREEPAFNVSFTRHTLSAPVSQQPVVQGYPDPIGSNLTPAPPLLQNSYPPPPSYCNLPPPSYEQLFRGQEKKSQEQTVQ</sequence>
<proteinExistence type="inferred from homology"/>
<evidence type="ECO:0000256" key="10">
    <source>
        <dbReference type="ARBA" id="ARBA00023163"/>
    </source>
</evidence>
<evidence type="ECO:0000313" key="19">
    <source>
        <dbReference type="Proteomes" id="UP000316079"/>
    </source>
</evidence>
<organism evidence="18 19">
    <name type="scientific">Danionella cerebrum</name>
    <dbReference type="NCBI Taxonomy" id="2873325"/>
    <lineage>
        <taxon>Eukaryota</taxon>
        <taxon>Metazoa</taxon>
        <taxon>Chordata</taxon>
        <taxon>Craniata</taxon>
        <taxon>Vertebrata</taxon>
        <taxon>Euteleostomi</taxon>
        <taxon>Actinopterygii</taxon>
        <taxon>Neopterygii</taxon>
        <taxon>Teleostei</taxon>
        <taxon>Ostariophysi</taxon>
        <taxon>Cypriniformes</taxon>
        <taxon>Danionidae</taxon>
        <taxon>Danioninae</taxon>
        <taxon>Danionella</taxon>
    </lineage>
</organism>
<keyword evidence="8" id="KW-0805">Transcription regulation</keyword>
<keyword evidence="9 17" id="KW-0472">Membrane</keyword>
<reference evidence="18 19" key="1">
    <citation type="journal article" date="2019" name="Sci. Data">
        <title>Hybrid genome assembly and annotation of Danionella translucida.</title>
        <authorList>
            <person name="Kadobianskyi M."/>
            <person name="Schulze L."/>
            <person name="Schuelke M."/>
            <person name="Judkewitz B."/>
        </authorList>
    </citation>
    <scope>NUCLEOTIDE SEQUENCE [LARGE SCALE GENOMIC DNA]</scope>
    <source>
        <strain evidence="18 19">Bolton</strain>
    </source>
</reference>
<keyword evidence="12" id="KW-0968">Cytoplasmic vesicle</keyword>
<evidence type="ECO:0000256" key="3">
    <source>
        <dbReference type="ARBA" id="ARBA00006655"/>
    </source>
</evidence>
<evidence type="ECO:0000256" key="13">
    <source>
        <dbReference type="ARBA" id="ARBA00035628"/>
    </source>
</evidence>
<comment type="similarity">
    <text evidence="3">Belongs to the VOPP1/ECOP family.</text>
</comment>
<evidence type="ECO:0000256" key="7">
    <source>
        <dbReference type="ARBA" id="ARBA00022989"/>
    </source>
</evidence>
<dbReference type="EMBL" id="SRMA01025997">
    <property type="protein sequence ID" value="TRY89167.1"/>
    <property type="molecule type" value="Genomic_DNA"/>
</dbReference>
<feature type="compositionally biased region" description="Pro residues" evidence="16">
    <location>
        <begin position="153"/>
        <end position="166"/>
    </location>
</feature>
<feature type="region of interest" description="Disordered" evidence="16">
    <location>
        <begin position="144"/>
        <end position="184"/>
    </location>
</feature>
<keyword evidence="5" id="KW-0732">Signal</keyword>
<dbReference type="PRINTS" id="PR02068">
    <property type="entry name" value="VOPPROTEIN1"/>
</dbReference>
<comment type="subcellular location">
    <subcellularLocation>
        <location evidence="1">Cytoplasmic vesicle membrane</location>
        <topology evidence="1">Single-pass type I membrane protein</topology>
    </subcellularLocation>
    <subcellularLocation>
        <location evidence="13">Late endosome membrane</location>
        <topology evidence="13">Single-pass membrane protein</topology>
    </subcellularLocation>
    <subcellularLocation>
        <location evidence="2">Lysosome membrane</location>
        <topology evidence="2">Single-pass membrane protein</topology>
    </subcellularLocation>
</comment>
<gene>
    <name evidence="18" type="ORF">DNTS_018080</name>
</gene>
<evidence type="ECO:0000256" key="6">
    <source>
        <dbReference type="ARBA" id="ARBA00022753"/>
    </source>
</evidence>
<evidence type="ECO:0000256" key="16">
    <source>
        <dbReference type="SAM" id="MobiDB-lite"/>
    </source>
</evidence>
<feature type="transmembrane region" description="Helical" evidence="17">
    <location>
        <begin position="79"/>
        <end position="97"/>
    </location>
</feature>
<evidence type="ECO:0000256" key="14">
    <source>
        <dbReference type="ARBA" id="ARBA00035708"/>
    </source>
</evidence>